<comment type="caution">
    <text evidence="2">The sequence shown here is derived from an EMBL/GenBank/DDBJ whole genome shotgun (WGS) entry which is preliminary data.</text>
</comment>
<evidence type="ECO:0000313" key="2">
    <source>
        <dbReference type="EMBL" id="OAE34351.1"/>
    </source>
</evidence>
<proteinExistence type="predicted"/>
<evidence type="ECO:0000256" key="1">
    <source>
        <dbReference type="SAM" id="MobiDB-lite"/>
    </source>
</evidence>
<feature type="compositionally biased region" description="Polar residues" evidence="1">
    <location>
        <begin position="182"/>
        <end position="199"/>
    </location>
</feature>
<feature type="compositionally biased region" description="Basic and acidic residues" evidence="1">
    <location>
        <begin position="24"/>
        <end position="39"/>
    </location>
</feature>
<dbReference type="EMBL" id="LVLJ01000416">
    <property type="protein sequence ID" value="OAE34351.1"/>
    <property type="molecule type" value="Genomic_DNA"/>
</dbReference>
<keyword evidence="3" id="KW-1185">Reference proteome</keyword>
<protein>
    <submittedName>
        <fullName evidence="2">Uncharacterized protein</fullName>
    </submittedName>
</protein>
<name>A0A176WP09_MARPO</name>
<gene>
    <name evidence="2" type="ORF">AXG93_1054s1360</name>
</gene>
<sequence length="305" mass="33507">MRATGHPHSPLLKEGLYFAAADAASEHDQELKSPERIPPVDRTSAPDYPPPSHARKETGSQELLIQDDSQQFLYLPDAIIGPRDQRLRLRPFLNLNPNGSQSPPSGRKPAPMPCHFHTFTLGWLDYFLLSRREFASASDSASSATFCPSYSSCSSGPSTFTEKSDELHSVSRLRWASRSANQWQRAGPTVKTSASTFGAPSTLDPENSLVGAGGREGGRECETGENSTQGEEECEHDSVIVVDWSRGAGKSRCWRRRAAVRKLAPGDGSPASRDGLRRHGILSSPAYWRELHRNKLEAPRALMCP</sequence>
<dbReference type="AlphaFoldDB" id="A0A176WP09"/>
<accession>A0A176WP09</accession>
<feature type="region of interest" description="Disordered" evidence="1">
    <location>
        <begin position="20"/>
        <end position="61"/>
    </location>
</feature>
<reference evidence="2" key="1">
    <citation type="submission" date="2016-03" db="EMBL/GenBank/DDBJ databases">
        <title>Mechanisms controlling the formation of the plant cell surface in tip-growing cells are functionally conserved among land plants.</title>
        <authorList>
            <person name="Honkanen S."/>
            <person name="Jones V.A."/>
            <person name="Morieri G."/>
            <person name="Champion C."/>
            <person name="Hetherington A.J."/>
            <person name="Kelly S."/>
            <person name="Saint-Marcoux D."/>
            <person name="Proust H."/>
            <person name="Prescott H."/>
            <person name="Dolan L."/>
        </authorList>
    </citation>
    <scope>NUCLEOTIDE SEQUENCE [LARGE SCALE GENOMIC DNA]</scope>
    <source>
        <tissue evidence="2">Whole gametophyte</tissue>
    </source>
</reference>
<feature type="region of interest" description="Disordered" evidence="1">
    <location>
        <begin position="182"/>
        <end position="232"/>
    </location>
</feature>
<organism evidence="2 3">
    <name type="scientific">Marchantia polymorpha subsp. ruderalis</name>
    <dbReference type="NCBI Taxonomy" id="1480154"/>
    <lineage>
        <taxon>Eukaryota</taxon>
        <taxon>Viridiplantae</taxon>
        <taxon>Streptophyta</taxon>
        <taxon>Embryophyta</taxon>
        <taxon>Marchantiophyta</taxon>
        <taxon>Marchantiopsida</taxon>
        <taxon>Marchantiidae</taxon>
        <taxon>Marchantiales</taxon>
        <taxon>Marchantiaceae</taxon>
        <taxon>Marchantia</taxon>
    </lineage>
</organism>
<dbReference type="Proteomes" id="UP000077202">
    <property type="component" value="Unassembled WGS sequence"/>
</dbReference>
<evidence type="ECO:0000313" key="3">
    <source>
        <dbReference type="Proteomes" id="UP000077202"/>
    </source>
</evidence>